<dbReference type="Proteomes" id="UP001549749">
    <property type="component" value="Unassembled WGS sequence"/>
</dbReference>
<keyword evidence="7" id="KW-1185">Reference proteome</keyword>
<dbReference type="Pfam" id="PF06902">
    <property type="entry name" value="Fer4_19"/>
    <property type="match status" value="1"/>
</dbReference>
<organism evidence="6 7">
    <name type="scientific">Chitinophaga defluvii</name>
    <dbReference type="NCBI Taxonomy" id="3163343"/>
    <lineage>
        <taxon>Bacteria</taxon>
        <taxon>Pseudomonadati</taxon>
        <taxon>Bacteroidota</taxon>
        <taxon>Chitinophagia</taxon>
        <taxon>Chitinophagales</taxon>
        <taxon>Chitinophagaceae</taxon>
        <taxon>Chitinophaga</taxon>
    </lineage>
</organism>
<dbReference type="InterPro" id="IPR018967">
    <property type="entry name" value="FeS-contain_CDGSH-typ"/>
</dbReference>
<evidence type="ECO:0000313" key="6">
    <source>
        <dbReference type="EMBL" id="MET6997140.1"/>
    </source>
</evidence>
<evidence type="ECO:0000256" key="4">
    <source>
        <dbReference type="ARBA" id="ARBA00023014"/>
    </source>
</evidence>
<dbReference type="Pfam" id="PF09360">
    <property type="entry name" value="zf-CDGSH"/>
    <property type="match status" value="1"/>
</dbReference>
<accession>A0ABV2T287</accession>
<dbReference type="InterPro" id="IPR042216">
    <property type="entry name" value="MitoNEET_CISD"/>
</dbReference>
<evidence type="ECO:0000256" key="2">
    <source>
        <dbReference type="ARBA" id="ARBA00022723"/>
    </source>
</evidence>
<dbReference type="InterPro" id="IPR010693">
    <property type="entry name" value="Divergent_4Fe-4S_mono-cluster"/>
</dbReference>
<sequence>MKDITKEYTNGEVTVVWKPAVCIHSRVCFNNLPEVFNPEQKPWINIAAATSERIVSQVKQCPSGALSYYYNNEIKDGKAPTVEVQSIVEPTPNGPLLVYGNIVVKEPDGTETKKFKVTAFCRCGASANKPYCDGSHKRVGFTDKP</sequence>
<proteinExistence type="predicted"/>
<dbReference type="Gene3D" id="3.40.5.90">
    <property type="entry name" value="CDGSH iron-sulfur domain, mitoNEET-type"/>
    <property type="match status" value="1"/>
</dbReference>
<keyword evidence="4" id="KW-0411">Iron-sulfur</keyword>
<feature type="domain" description="Iron-binding zinc finger CDGSH type" evidence="5">
    <location>
        <begin position="105"/>
        <end position="142"/>
    </location>
</feature>
<name>A0ABV2T287_9BACT</name>
<dbReference type="EMBL" id="JBEXAC010000001">
    <property type="protein sequence ID" value="MET6997140.1"/>
    <property type="molecule type" value="Genomic_DNA"/>
</dbReference>
<dbReference type="RefSeq" id="WP_354659779.1">
    <property type="nucleotide sequence ID" value="NZ_JBEXAC010000001.1"/>
</dbReference>
<evidence type="ECO:0000256" key="1">
    <source>
        <dbReference type="ARBA" id="ARBA00022714"/>
    </source>
</evidence>
<keyword evidence="2" id="KW-0479">Metal-binding</keyword>
<keyword evidence="1" id="KW-0001">2Fe-2S</keyword>
<keyword evidence="3" id="KW-0408">Iron</keyword>
<reference evidence="6 7" key="1">
    <citation type="submission" date="2024-06" db="EMBL/GenBank/DDBJ databases">
        <title>Chitinophaga defluvii sp. nov., isolated from municipal sewage.</title>
        <authorList>
            <person name="Zhang L."/>
        </authorList>
    </citation>
    <scope>NUCLEOTIDE SEQUENCE [LARGE SCALE GENOMIC DNA]</scope>
    <source>
        <strain evidence="6 7">H8</strain>
    </source>
</reference>
<evidence type="ECO:0000259" key="5">
    <source>
        <dbReference type="SMART" id="SM00704"/>
    </source>
</evidence>
<evidence type="ECO:0000256" key="3">
    <source>
        <dbReference type="ARBA" id="ARBA00023004"/>
    </source>
</evidence>
<protein>
    <submittedName>
        <fullName evidence="6">(4Fe-4S)-binding protein</fullName>
    </submittedName>
</protein>
<dbReference type="SMART" id="SM00704">
    <property type="entry name" value="ZnF_CDGSH"/>
    <property type="match status" value="1"/>
</dbReference>
<comment type="caution">
    <text evidence="6">The sequence shown here is derived from an EMBL/GenBank/DDBJ whole genome shotgun (WGS) entry which is preliminary data.</text>
</comment>
<gene>
    <name evidence="6" type="ORF">ABR189_07155</name>
</gene>
<evidence type="ECO:0000313" key="7">
    <source>
        <dbReference type="Proteomes" id="UP001549749"/>
    </source>
</evidence>